<dbReference type="InterPro" id="IPR025637">
    <property type="entry name" value="DUF4333"/>
</dbReference>
<proteinExistence type="predicted"/>
<evidence type="ECO:0000313" key="3">
    <source>
        <dbReference type="EMBL" id="TXS28061.1"/>
    </source>
</evidence>
<evidence type="ECO:0000256" key="1">
    <source>
        <dbReference type="SAM" id="MobiDB-lite"/>
    </source>
</evidence>
<feature type="domain" description="DUF4333" evidence="2">
    <location>
        <begin position="49"/>
        <end position="115"/>
    </location>
</feature>
<protein>
    <submittedName>
        <fullName evidence="3">DUF4333 domain-containing protein</fullName>
    </submittedName>
</protein>
<reference evidence="3" key="1">
    <citation type="submission" date="2018-10" db="EMBL/GenBank/DDBJ databases">
        <authorList>
            <person name="Hariharan J."/>
            <person name="Choudoir M.J."/>
            <person name="Diebold P."/>
            <person name="Panke-Buisse K."/>
            <person name="Campbell A.N."/>
            <person name="Buckley D.H."/>
        </authorList>
    </citation>
    <scope>NUCLEOTIDE SEQUENCE</scope>
    <source>
        <strain evidence="3">Gb1</strain>
    </source>
</reference>
<feature type="region of interest" description="Disordered" evidence="1">
    <location>
        <begin position="34"/>
        <end position="57"/>
    </location>
</feature>
<dbReference type="Pfam" id="PF14230">
    <property type="entry name" value="DUF4333"/>
    <property type="match status" value="1"/>
</dbReference>
<name>A0A652KWP7_9ACTN</name>
<feature type="non-terminal residue" evidence="3">
    <location>
        <position position="133"/>
    </location>
</feature>
<accession>A0A652KWP7</accession>
<dbReference type="PROSITE" id="PS51257">
    <property type="entry name" value="PROKAR_LIPOPROTEIN"/>
    <property type="match status" value="1"/>
</dbReference>
<dbReference type="EMBL" id="RDBM01000035">
    <property type="protein sequence ID" value="TXS28061.1"/>
    <property type="molecule type" value="Genomic_DNA"/>
</dbReference>
<organism evidence="3">
    <name type="scientific">Streptomyces sp. gb1(2016)</name>
    <dbReference type="NCBI Taxonomy" id="1828321"/>
    <lineage>
        <taxon>Bacteria</taxon>
        <taxon>Bacillati</taxon>
        <taxon>Actinomycetota</taxon>
        <taxon>Actinomycetes</taxon>
        <taxon>Kitasatosporales</taxon>
        <taxon>Streptomycetaceae</taxon>
        <taxon>Streptomyces</taxon>
    </lineage>
</organism>
<sequence>MTISRLPVVAWSLATVAAGALLVGCSGSVSIGNVEPKKSAGASEGSGGGSAPKVSAAHLGDTVAEKLAATTGQPKPDVTCPDDLVGKVGTTTRCTLQAGDGSTLGVTVTVTAVDGDKIDYDIKADDTPTPAPN</sequence>
<gene>
    <name evidence="3" type="ORF">EAO74_19220</name>
</gene>
<comment type="caution">
    <text evidence="3">The sequence shown here is derived from an EMBL/GenBank/DDBJ whole genome shotgun (WGS) entry which is preliminary data.</text>
</comment>
<evidence type="ECO:0000259" key="2">
    <source>
        <dbReference type="Pfam" id="PF14230"/>
    </source>
</evidence>
<dbReference type="AlphaFoldDB" id="A0A652KWP7"/>
<dbReference type="RefSeq" id="WP_147984450.1">
    <property type="nucleotide sequence ID" value="NZ_RDBM01000035.1"/>
</dbReference>